<organism evidence="2 3">
    <name type="scientific">Bacillus glycinifermentans</name>
    <dbReference type="NCBI Taxonomy" id="1664069"/>
    <lineage>
        <taxon>Bacteria</taxon>
        <taxon>Bacillati</taxon>
        <taxon>Bacillota</taxon>
        <taxon>Bacilli</taxon>
        <taxon>Bacillales</taxon>
        <taxon>Bacillaceae</taxon>
        <taxon>Bacillus</taxon>
    </lineage>
</organism>
<evidence type="ECO:0000256" key="1">
    <source>
        <dbReference type="SAM" id="Phobius"/>
    </source>
</evidence>
<accession>A0AAJ3YVX2</accession>
<feature type="transmembrane region" description="Helical" evidence="1">
    <location>
        <begin position="7"/>
        <end position="23"/>
    </location>
</feature>
<sequence length="63" mass="6703">MRLYRTGIAFVLTGMALLMLMMLSGASGALWAMVCGGSILCNMTGAALLMKFVSDKRRADGEV</sequence>
<reference evidence="2 3" key="1">
    <citation type="submission" date="2019-01" db="EMBL/GenBank/DDBJ databases">
        <title>Genome sequence of Bacillus glycinifermentans SRCM103574.</title>
        <authorList>
            <person name="Kong H.-J."/>
            <person name="Jeong S.-Y."/>
            <person name="Jeong D.-Y."/>
        </authorList>
    </citation>
    <scope>NUCLEOTIDE SEQUENCE [LARGE SCALE GENOMIC DNA]</scope>
    <source>
        <strain evidence="2 3">SRCM103574</strain>
    </source>
</reference>
<dbReference type="GeneID" id="82851391"/>
<dbReference type="Proteomes" id="UP000288675">
    <property type="component" value="Chromosome"/>
</dbReference>
<keyword evidence="1" id="KW-0472">Membrane</keyword>
<proteinExistence type="predicted"/>
<evidence type="ECO:0000313" key="3">
    <source>
        <dbReference type="Proteomes" id="UP000288675"/>
    </source>
</evidence>
<dbReference type="RefSeq" id="WP_046129033.1">
    <property type="nucleotide sequence ID" value="NZ_CP035232.1"/>
</dbReference>
<evidence type="ECO:0000313" key="2">
    <source>
        <dbReference type="EMBL" id="QAT63789.1"/>
    </source>
</evidence>
<dbReference type="EMBL" id="CP035232">
    <property type="protein sequence ID" value="QAT63789.1"/>
    <property type="molecule type" value="Genomic_DNA"/>
</dbReference>
<name>A0AAJ3YVX2_9BACI</name>
<feature type="transmembrane region" description="Helical" evidence="1">
    <location>
        <begin position="29"/>
        <end position="49"/>
    </location>
</feature>
<keyword evidence="1" id="KW-1133">Transmembrane helix</keyword>
<protein>
    <submittedName>
        <fullName evidence="2">Uncharacterized protein</fullName>
    </submittedName>
</protein>
<keyword evidence="1" id="KW-0812">Transmembrane</keyword>
<dbReference type="KEGG" id="bgy:BGLY_0311"/>
<dbReference type="AlphaFoldDB" id="A0AAJ3YVX2"/>
<gene>
    <name evidence="2" type="ORF">EQZ20_01720</name>
</gene>